<dbReference type="InterPro" id="IPR026017">
    <property type="entry name" value="Lumazine-bd_dom"/>
</dbReference>
<keyword evidence="9" id="KW-0677">Repeat</keyword>
<evidence type="ECO:0000256" key="10">
    <source>
        <dbReference type="NCBIfam" id="TIGR00187"/>
    </source>
</evidence>
<dbReference type="AlphaFoldDB" id="A0A1M5Z9N8"/>
<comment type="function">
    <text evidence="2">Catalyzes the dismutation of two molecules of 6,7-dimethyl-8-ribityllumazine, resulting in the formation of riboflavin and 5-amino-6-(D-ribitylamino)uracil.</text>
</comment>
<keyword evidence="8" id="KW-0808">Transferase</keyword>
<feature type="domain" description="Lumazine-binding" evidence="12">
    <location>
        <begin position="1"/>
        <end position="96"/>
    </location>
</feature>
<evidence type="ECO:0000256" key="6">
    <source>
        <dbReference type="ARBA" id="ARBA00013950"/>
    </source>
</evidence>
<evidence type="ECO:0000313" key="13">
    <source>
        <dbReference type="EMBL" id="SHI20941.1"/>
    </source>
</evidence>
<dbReference type="NCBIfam" id="NF009566">
    <property type="entry name" value="PRK13020.1"/>
    <property type="match status" value="1"/>
</dbReference>
<dbReference type="GO" id="GO:0004746">
    <property type="term" value="F:riboflavin synthase activity"/>
    <property type="evidence" value="ECO:0007669"/>
    <property type="project" value="UniProtKB-UniRule"/>
</dbReference>
<comment type="subunit">
    <text evidence="4">Homotrimer.</text>
</comment>
<dbReference type="NCBIfam" id="NF006767">
    <property type="entry name" value="PRK09289.1"/>
    <property type="match status" value="1"/>
</dbReference>
<comment type="catalytic activity">
    <reaction evidence="1">
        <text>2 6,7-dimethyl-8-(1-D-ribityl)lumazine + H(+) = 5-amino-6-(D-ribitylamino)uracil + riboflavin</text>
        <dbReference type="Rhea" id="RHEA:20772"/>
        <dbReference type="ChEBI" id="CHEBI:15378"/>
        <dbReference type="ChEBI" id="CHEBI:15934"/>
        <dbReference type="ChEBI" id="CHEBI:57986"/>
        <dbReference type="ChEBI" id="CHEBI:58201"/>
        <dbReference type="EC" id="2.5.1.9"/>
    </reaction>
</comment>
<protein>
    <recommendedName>
        <fullName evidence="6 10">Riboflavin synthase</fullName>
        <ecNumber evidence="5 10">2.5.1.9</ecNumber>
    </recommendedName>
</protein>
<proteinExistence type="predicted"/>
<gene>
    <name evidence="13" type="ORF">SAMN02745941_02672</name>
</gene>
<evidence type="ECO:0000313" key="14">
    <source>
        <dbReference type="Proteomes" id="UP000184241"/>
    </source>
</evidence>
<dbReference type="GO" id="GO:0009231">
    <property type="term" value="P:riboflavin biosynthetic process"/>
    <property type="evidence" value="ECO:0007669"/>
    <property type="project" value="UniProtKB-KW"/>
</dbReference>
<dbReference type="PANTHER" id="PTHR21098">
    <property type="entry name" value="RIBOFLAVIN SYNTHASE ALPHA CHAIN"/>
    <property type="match status" value="1"/>
</dbReference>
<dbReference type="PIRSF" id="PIRSF000498">
    <property type="entry name" value="Riboflavin_syn_A"/>
    <property type="match status" value="1"/>
</dbReference>
<dbReference type="InterPro" id="IPR017938">
    <property type="entry name" value="Riboflavin_synthase-like_b-brl"/>
</dbReference>
<dbReference type="Pfam" id="PF00677">
    <property type="entry name" value="Lum_binding"/>
    <property type="match status" value="2"/>
</dbReference>
<accession>A0A1M5Z9N8</accession>
<keyword evidence="7" id="KW-0686">Riboflavin biosynthesis</keyword>
<evidence type="ECO:0000256" key="11">
    <source>
        <dbReference type="PROSITE-ProRule" id="PRU00524"/>
    </source>
</evidence>
<evidence type="ECO:0000256" key="1">
    <source>
        <dbReference type="ARBA" id="ARBA00000968"/>
    </source>
</evidence>
<dbReference type="FunFam" id="2.40.30.20:FF:000004">
    <property type="entry name" value="Riboflavin synthase, alpha subunit"/>
    <property type="match status" value="1"/>
</dbReference>
<name>A0A1M5Z9N8_9CLOT</name>
<dbReference type="Gene3D" id="2.40.30.20">
    <property type="match status" value="2"/>
</dbReference>
<feature type="domain" description="Lumazine-binding" evidence="12">
    <location>
        <begin position="97"/>
        <end position="193"/>
    </location>
</feature>
<feature type="repeat" description="Lumazine-binding" evidence="11">
    <location>
        <begin position="1"/>
        <end position="96"/>
    </location>
</feature>
<dbReference type="Proteomes" id="UP000184241">
    <property type="component" value="Unassembled WGS sequence"/>
</dbReference>
<evidence type="ECO:0000256" key="5">
    <source>
        <dbReference type="ARBA" id="ARBA00012827"/>
    </source>
</evidence>
<dbReference type="NCBIfam" id="TIGR00187">
    <property type="entry name" value="ribE"/>
    <property type="match status" value="1"/>
</dbReference>
<evidence type="ECO:0000256" key="7">
    <source>
        <dbReference type="ARBA" id="ARBA00022619"/>
    </source>
</evidence>
<sequence length="215" mass="23796">MFTGIVEEIGTVVDFEASQNVLRIRVQASKVLEETYLGDSISTNGVCLTVTDIGKNYFYADVMGETVRRSNLGTLKKGDKVNLERAMTANSRFGGHIVSGHIDGKGKITSYEKEGNAVWITIDTDREILKYVVEKGSIAIDGISLTVAYVDDRKFKVSIIPHTSEGTTLLKKKIGEEVNLECDVIGKYVEKLLGFNKKNDEKKSITMDFLINNGF</sequence>
<dbReference type="FunFam" id="2.40.30.20:FF:000003">
    <property type="entry name" value="Riboflavin synthase, alpha subunit"/>
    <property type="match status" value="1"/>
</dbReference>
<evidence type="ECO:0000256" key="9">
    <source>
        <dbReference type="ARBA" id="ARBA00022737"/>
    </source>
</evidence>
<evidence type="ECO:0000259" key="12">
    <source>
        <dbReference type="PROSITE" id="PS51177"/>
    </source>
</evidence>
<dbReference type="InterPro" id="IPR001783">
    <property type="entry name" value="Lumazine-bd"/>
</dbReference>
<evidence type="ECO:0000256" key="2">
    <source>
        <dbReference type="ARBA" id="ARBA00002803"/>
    </source>
</evidence>
<dbReference type="CDD" id="cd00402">
    <property type="entry name" value="Riboflavin_synthase_like"/>
    <property type="match status" value="1"/>
</dbReference>
<evidence type="ECO:0000256" key="8">
    <source>
        <dbReference type="ARBA" id="ARBA00022679"/>
    </source>
</evidence>
<comment type="pathway">
    <text evidence="3">Cofactor biosynthesis; riboflavin biosynthesis; riboflavin from 2-hydroxy-3-oxobutyl phosphate and 5-amino-6-(D-ribitylamino)uracil: step 2/2.</text>
</comment>
<evidence type="ECO:0000256" key="3">
    <source>
        <dbReference type="ARBA" id="ARBA00004887"/>
    </source>
</evidence>
<dbReference type="EC" id="2.5.1.9" evidence="5 10"/>
<feature type="repeat" description="Lumazine-binding" evidence="11">
    <location>
        <begin position="97"/>
        <end position="193"/>
    </location>
</feature>
<organism evidence="13 14">
    <name type="scientific">Clostridium intestinale DSM 6191</name>
    <dbReference type="NCBI Taxonomy" id="1121320"/>
    <lineage>
        <taxon>Bacteria</taxon>
        <taxon>Bacillati</taxon>
        <taxon>Bacillota</taxon>
        <taxon>Clostridia</taxon>
        <taxon>Eubacteriales</taxon>
        <taxon>Clostridiaceae</taxon>
        <taxon>Clostridium</taxon>
    </lineage>
</organism>
<reference evidence="13 14" key="1">
    <citation type="submission" date="2016-11" db="EMBL/GenBank/DDBJ databases">
        <authorList>
            <person name="Jaros S."/>
            <person name="Januszkiewicz K."/>
            <person name="Wedrychowicz H."/>
        </authorList>
    </citation>
    <scope>NUCLEOTIDE SEQUENCE [LARGE SCALE GENOMIC DNA]</scope>
    <source>
        <strain evidence="13 14">DSM 6191</strain>
    </source>
</reference>
<dbReference type="PROSITE" id="PS51177">
    <property type="entry name" value="LUMAZINE_BIND"/>
    <property type="match status" value="2"/>
</dbReference>
<dbReference type="EMBL" id="FQXU01000008">
    <property type="protein sequence ID" value="SHI20941.1"/>
    <property type="molecule type" value="Genomic_DNA"/>
</dbReference>
<dbReference type="PANTHER" id="PTHR21098:SF12">
    <property type="entry name" value="RIBOFLAVIN SYNTHASE"/>
    <property type="match status" value="1"/>
</dbReference>
<dbReference type="RefSeq" id="WP_073020133.1">
    <property type="nucleotide sequence ID" value="NZ_FQXU01000008.1"/>
</dbReference>
<dbReference type="InterPro" id="IPR023366">
    <property type="entry name" value="ATP_synth_asu-like_sf"/>
</dbReference>
<dbReference type="SUPFAM" id="SSF63380">
    <property type="entry name" value="Riboflavin synthase domain-like"/>
    <property type="match status" value="2"/>
</dbReference>
<evidence type="ECO:0000256" key="4">
    <source>
        <dbReference type="ARBA" id="ARBA00011233"/>
    </source>
</evidence>